<dbReference type="Pfam" id="PF13087">
    <property type="entry name" value="AAA_12"/>
    <property type="match status" value="1"/>
</dbReference>
<evidence type="ECO:0000256" key="3">
    <source>
        <dbReference type="ARBA" id="ARBA00022806"/>
    </source>
</evidence>
<protein>
    <recommendedName>
        <fullName evidence="5">DNA2/NAM7 helicase-like C-terminal domain-containing protein</fullName>
    </recommendedName>
</protein>
<keyword evidence="1" id="KW-0547">Nucleotide-binding</keyword>
<keyword evidence="3" id="KW-0347">Helicase</keyword>
<sequence length="187" mass="21603">MWSAYHLPDSYNCCNTSFLDSIISTIPDVPQTILREHYRCHPKIINFCNQEFYDGKLIIMTKDRGEKDVLMAERIRTGRHFSKFGNEHEAKSIVNELLPYCKADSEELGIIAPYNDQVNLIQNLAPEGIAVATVHKFQGREKETIIYSATDDQLNSEFSDNPNIVNVAVSRAIMHERVEQIFYFHYK</sequence>
<evidence type="ECO:0000313" key="6">
    <source>
        <dbReference type="EMBL" id="OYP53785.1"/>
    </source>
</evidence>
<dbReference type="InterPro" id="IPR027417">
    <property type="entry name" value="P-loop_NTPase"/>
</dbReference>
<dbReference type="CDD" id="cd18808">
    <property type="entry name" value="SF1_C_Upf1"/>
    <property type="match status" value="1"/>
</dbReference>
<dbReference type="Gene3D" id="3.40.50.300">
    <property type="entry name" value="P-loop containing nucleotide triphosphate hydrolases"/>
    <property type="match status" value="1"/>
</dbReference>
<evidence type="ECO:0000256" key="4">
    <source>
        <dbReference type="ARBA" id="ARBA00022840"/>
    </source>
</evidence>
<gene>
    <name evidence="6" type="ORF">CIK91_10750</name>
</gene>
<comment type="caution">
    <text evidence="6">The sequence shown here is derived from an EMBL/GenBank/DDBJ whole genome shotgun (WGS) entry which is preliminary data.</text>
</comment>
<evidence type="ECO:0000259" key="5">
    <source>
        <dbReference type="Pfam" id="PF13087"/>
    </source>
</evidence>
<dbReference type="SUPFAM" id="SSF52540">
    <property type="entry name" value="P-loop containing nucleoside triphosphate hydrolases"/>
    <property type="match status" value="1"/>
</dbReference>
<dbReference type="InterPro" id="IPR050534">
    <property type="entry name" value="Coronavir_polyprotein_1ab"/>
</dbReference>
<dbReference type="PANTHER" id="PTHR43788:SF8">
    <property type="entry name" value="DNA-BINDING PROTEIN SMUBP-2"/>
    <property type="match status" value="1"/>
</dbReference>
<reference evidence="6 7" key="1">
    <citation type="submission" date="2017-08" db="EMBL/GenBank/DDBJ databases">
        <title>Comparative genomics of non-oral Prevotella species.</title>
        <authorList>
            <person name="Accetto T."/>
            <person name="Nograsek B."/>
            <person name="Avgustin G."/>
        </authorList>
    </citation>
    <scope>NUCLEOTIDE SEQUENCE [LARGE SCALE GENOMIC DNA]</scope>
    <source>
        <strain evidence="6 7">TC1-1</strain>
    </source>
</reference>
<keyword evidence="7" id="KW-1185">Reference proteome</keyword>
<dbReference type="EMBL" id="NPJF01000052">
    <property type="protein sequence ID" value="OYP53785.1"/>
    <property type="molecule type" value="Genomic_DNA"/>
</dbReference>
<organism evidence="6 7">
    <name type="scientific">Segatella bryantii</name>
    <name type="common">Prevotella bryantii</name>
    <dbReference type="NCBI Taxonomy" id="77095"/>
    <lineage>
        <taxon>Bacteria</taxon>
        <taxon>Pseudomonadati</taxon>
        <taxon>Bacteroidota</taxon>
        <taxon>Bacteroidia</taxon>
        <taxon>Bacteroidales</taxon>
        <taxon>Prevotellaceae</taxon>
        <taxon>Segatella</taxon>
    </lineage>
</organism>
<dbReference type="PANTHER" id="PTHR43788">
    <property type="entry name" value="DNA2/NAM7 HELICASE FAMILY MEMBER"/>
    <property type="match status" value="1"/>
</dbReference>
<keyword evidence="2" id="KW-0378">Hydrolase</keyword>
<dbReference type="InterPro" id="IPR041679">
    <property type="entry name" value="DNA2/NAM7-like_C"/>
</dbReference>
<evidence type="ECO:0000256" key="2">
    <source>
        <dbReference type="ARBA" id="ARBA00022801"/>
    </source>
</evidence>
<dbReference type="Proteomes" id="UP000216189">
    <property type="component" value="Unassembled WGS sequence"/>
</dbReference>
<accession>A0ABX4EFB0</accession>
<keyword evidence="4" id="KW-0067">ATP-binding</keyword>
<feature type="domain" description="DNA2/NAM7 helicase-like C-terminal" evidence="5">
    <location>
        <begin position="17"/>
        <end position="172"/>
    </location>
</feature>
<name>A0ABX4EFB0_SEGBR</name>
<dbReference type="RefSeq" id="WP_094448854.1">
    <property type="nucleotide sequence ID" value="NZ_CP091802.1"/>
</dbReference>
<evidence type="ECO:0000313" key="7">
    <source>
        <dbReference type="Proteomes" id="UP000216189"/>
    </source>
</evidence>
<dbReference type="InterPro" id="IPR047187">
    <property type="entry name" value="SF1_C_Upf1"/>
</dbReference>
<proteinExistence type="predicted"/>
<evidence type="ECO:0000256" key="1">
    <source>
        <dbReference type="ARBA" id="ARBA00022741"/>
    </source>
</evidence>